<reference evidence="2" key="1">
    <citation type="submission" date="2018-07" db="EMBL/GenBank/DDBJ databases">
        <title>Genome assembly of strain Ka43.</title>
        <authorList>
            <person name="Kukolya J."/>
            <person name="Nagy I."/>
            <person name="Horvath B."/>
            <person name="Toth A."/>
        </authorList>
    </citation>
    <scope>NUCLEOTIDE SEQUENCE</scope>
    <source>
        <strain evidence="2">KB43</strain>
    </source>
</reference>
<keyword evidence="3" id="KW-1185">Reference proteome</keyword>
<evidence type="ECO:0000313" key="3">
    <source>
        <dbReference type="Proteomes" id="UP000652567"/>
    </source>
</evidence>
<accession>A0A928V214</accession>
<protein>
    <recommendedName>
        <fullName evidence="4">DNA-binding protein</fullName>
    </recommendedName>
</protein>
<gene>
    <name evidence="2" type="ORF">C4F51_00680</name>
</gene>
<evidence type="ECO:0000256" key="1">
    <source>
        <dbReference type="SAM" id="MobiDB-lite"/>
    </source>
</evidence>
<comment type="caution">
    <text evidence="2">The sequence shown here is derived from an EMBL/GenBank/DDBJ whole genome shotgun (WGS) entry which is preliminary data.</text>
</comment>
<dbReference type="Proteomes" id="UP000652567">
    <property type="component" value="Unassembled WGS sequence"/>
</dbReference>
<dbReference type="AlphaFoldDB" id="A0A928V214"/>
<feature type="region of interest" description="Disordered" evidence="1">
    <location>
        <begin position="26"/>
        <end position="46"/>
    </location>
</feature>
<proteinExistence type="predicted"/>
<evidence type="ECO:0008006" key="4">
    <source>
        <dbReference type="Google" id="ProtNLM"/>
    </source>
</evidence>
<dbReference type="EMBL" id="PRDL01000001">
    <property type="protein sequence ID" value="MBE8715700.1"/>
    <property type="molecule type" value="Genomic_DNA"/>
</dbReference>
<name>A0A928V214_9GAMM</name>
<sequence>MKFLSIDDICEMLSISRRTLERMRAGTPSALRERVDSPGERNPGMLSELIESSDHENTGFLARLSRGEQWDRIPFPEPDLYVGKSPRWEQDKLLSWLKKNGRQL</sequence>
<evidence type="ECO:0000313" key="2">
    <source>
        <dbReference type="EMBL" id="MBE8715700.1"/>
    </source>
</evidence>
<organism evidence="2 3">
    <name type="scientific">Cellvibrio polysaccharolyticus</name>
    <dbReference type="NCBI Taxonomy" id="2082724"/>
    <lineage>
        <taxon>Bacteria</taxon>
        <taxon>Pseudomonadati</taxon>
        <taxon>Pseudomonadota</taxon>
        <taxon>Gammaproteobacteria</taxon>
        <taxon>Cellvibrionales</taxon>
        <taxon>Cellvibrionaceae</taxon>
        <taxon>Cellvibrio</taxon>
    </lineage>
</organism>